<evidence type="ECO:0000313" key="3">
    <source>
        <dbReference type="EMBL" id="SLK06649.1"/>
    </source>
</evidence>
<dbReference type="AlphaFoldDB" id="A0A1U6IF63"/>
<feature type="compositionally biased region" description="Low complexity" evidence="1">
    <location>
        <begin position="259"/>
        <end position="295"/>
    </location>
</feature>
<keyword evidence="2" id="KW-0732">Signal</keyword>
<feature type="compositionally biased region" description="Basic residues" evidence="1">
    <location>
        <begin position="233"/>
        <end position="243"/>
    </location>
</feature>
<reference evidence="4" key="1">
    <citation type="submission" date="2017-02" db="EMBL/GenBank/DDBJ databases">
        <authorList>
            <person name="Varghese N."/>
            <person name="Submissions S."/>
        </authorList>
    </citation>
    <scope>NUCLEOTIDE SEQUENCE [LARGE SCALE GENOMIC DNA]</scope>
    <source>
        <strain evidence="4">SM117</strain>
    </source>
</reference>
<evidence type="ECO:0000256" key="1">
    <source>
        <dbReference type="SAM" id="MobiDB-lite"/>
    </source>
</evidence>
<feature type="region of interest" description="Disordered" evidence="1">
    <location>
        <begin position="36"/>
        <end position="86"/>
    </location>
</feature>
<organism evidence="3 4">
    <name type="scientific">Novosphingobium mathurense</name>
    <dbReference type="NCBI Taxonomy" id="428990"/>
    <lineage>
        <taxon>Bacteria</taxon>
        <taxon>Pseudomonadati</taxon>
        <taxon>Pseudomonadota</taxon>
        <taxon>Alphaproteobacteria</taxon>
        <taxon>Sphingomonadales</taxon>
        <taxon>Sphingomonadaceae</taxon>
        <taxon>Novosphingobium</taxon>
    </lineage>
</organism>
<keyword evidence="4" id="KW-1185">Reference proteome</keyword>
<sequence>MTQALTRSPRALTAIAAVLAIGSTPVLAQDSGASAPALTLPQDVNSGSPVEASRSAAPVTNSAEQSTAVQPSIVPPQAQPTQDATVSQPVVMSVAPVVQSETSAATSSSASPSASNPTGSAPADRSRSERSPARAKPAREAPTPGATSRRAAEPVVVPNESGAGTAADGALAQGDVADPVPASPLSTVPPADAGADVAADAPPADDGSDLPIEGILGLLAAAGIAGAGIMAMRSRRKRVRQPRSRQPLPGTYKPAATYSPVRASADASASRAPAAAPMPAGGSAAMASTAAQTPARRAPERKVRAPVTDSGPVPTGEERHALLERMVAAPPDPGNPFTSRKARMRRARIQLQHREHLQKQGMAQSFDWRSYRPATKPSTPTPPLVEA</sequence>
<feature type="region of interest" description="Disordered" evidence="1">
    <location>
        <begin position="354"/>
        <end position="387"/>
    </location>
</feature>
<gene>
    <name evidence="3" type="ORF">SAMN06295987_10632</name>
</gene>
<feature type="compositionally biased region" description="Low complexity" evidence="1">
    <location>
        <begin position="102"/>
        <end position="123"/>
    </location>
</feature>
<feature type="chain" id="PRO_5012369085" evidence="2">
    <location>
        <begin position="29"/>
        <end position="387"/>
    </location>
</feature>
<name>A0A1U6IF63_9SPHN</name>
<dbReference type="STRING" id="428990.SAMN06295987_10632"/>
<feature type="compositionally biased region" description="Low complexity" evidence="1">
    <location>
        <begin position="188"/>
        <end position="205"/>
    </location>
</feature>
<evidence type="ECO:0000313" key="4">
    <source>
        <dbReference type="Proteomes" id="UP000190989"/>
    </source>
</evidence>
<proteinExistence type="predicted"/>
<protein>
    <submittedName>
        <fullName evidence="3">Uncharacterized protein</fullName>
    </submittedName>
</protein>
<dbReference type="RefSeq" id="WP_079731221.1">
    <property type="nucleotide sequence ID" value="NZ_FVZE01000006.1"/>
</dbReference>
<evidence type="ECO:0000256" key="2">
    <source>
        <dbReference type="SAM" id="SignalP"/>
    </source>
</evidence>
<feature type="compositionally biased region" description="Polar residues" evidence="1">
    <location>
        <begin position="58"/>
        <end position="70"/>
    </location>
</feature>
<dbReference type="EMBL" id="FVZE01000006">
    <property type="protein sequence ID" value="SLK06649.1"/>
    <property type="molecule type" value="Genomic_DNA"/>
</dbReference>
<dbReference type="Proteomes" id="UP000190989">
    <property type="component" value="Unassembled WGS sequence"/>
</dbReference>
<feature type="region of interest" description="Disordered" evidence="1">
    <location>
        <begin position="324"/>
        <end position="343"/>
    </location>
</feature>
<feature type="signal peptide" evidence="2">
    <location>
        <begin position="1"/>
        <end position="28"/>
    </location>
</feature>
<accession>A0A1U6IF63</accession>
<feature type="region of interest" description="Disordered" evidence="1">
    <location>
        <begin position="102"/>
        <end position="211"/>
    </location>
</feature>
<feature type="region of interest" description="Disordered" evidence="1">
    <location>
        <begin position="233"/>
        <end position="316"/>
    </location>
</feature>